<feature type="chain" id="PRO_5032449075" description="Mannosyl-glycoprotein endo-beta-N-acetylglucosamidase-like domain-containing protein" evidence="1">
    <location>
        <begin position="28"/>
        <end position="238"/>
    </location>
</feature>
<organism evidence="3 4">
    <name type="scientific">Pectinatus brassicae</name>
    <dbReference type="NCBI Taxonomy" id="862415"/>
    <lineage>
        <taxon>Bacteria</taxon>
        <taxon>Bacillati</taxon>
        <taxon>Bacillota</taxon>
        <taxon>Negativicutes</taxon>
        <taxon>Selenomonadales</taxon>
        <taxon>Selenomonadaceae</taxon>
        <taxon>Pectinatus</taxon>
    </lineage>
</organism>
<reference evidence="3 4" key="1">
    <citation type="submission" date="2020-08" db="EMBL/GenBank/DDBJ databases">
        <title>Genomic Encyclopedia of Type Strains, Phase IV (KMG-IV): sequencing the most valuable type-strain genomes for metagenomic binning, comparative biology and taxonomic classification.</title>
        <authorList>
            <person name="Goeker M."/>
        </authorList>
    </citation>
    <scope>NUCLEOTIDE SEQUENCE [LARGE SCALE GENOMIC DNA]</scope>
    <source>
        <strain evidence="3 4">DSM 24661</strain>
    </source>
</reference>
<gene>
    <name evidence="3" type="ORF">HNR32_000028</name>
</gene>
<keyword evidence="4" id="KW-1185">Reference proteome</keyword>
<feature type="domain" description="Mannosyl-glycoprotein endo-beta-N-acetylglucosamidase-like" evidence="2">
    <location>
        <begin position="109"/>
        <end position="234"/>
    </location>
</feature>
<evidence type="ECO:0000256" key="1">
    <source>
        <dbReference type="SAM" id="SignalP"/>
    </source>
</evidence>
<dbReference type="Pfam" id="PF01832">
    <property type="entry name" value="Glucosaminidase"/>
    <property type="match status" value="1"/>
</dbReference>
<comment type="caution">
    <text evidence="3">The sequence shown here is derived from an EMBL/GenBank/DDBJ whole genome shotgun (WGS) entry which is preliminary data.</text>
</comment>
<dbReference type="InterPro" id="IPR002901">
    <property type="entry name" value="MGlyc_endo_b_GlcNAc-like_dom"/>
</dbReference>
<dbReference type="AlphaFoldDB" id="A0A840UJR2"/>
<dbReference type="Proteomes" id="UP000559117">
    <property type="component" value="Unassembled WGS sequence"/>
</dbReference>
<accession>A0A840UJR2</accession>
<dbReference type="RefSeq" id="WP_183858767.1">
    <property type="nucleotide sequence ID" value="NZ_JACHFH010000001.1"/>
</dbReference>
<dbReference type="GO" id="GO:0004040">
    <property type="term" value="F:amidase activity"/>
    <property type="evidence" value="ECO:0007669"/>
    <property type="project" value="InterPro"/>
</dbReference>
<keyword evidence="1" id="KW-0732">Signal</keyword>
<evidence type="ECO:0000259" key="2">
    <source>
        <dbReference type="Pfam" id="PF01832"/>
    </source>
</evidence>
<proteinExistence type="predicted"/>
<protein>
    <recommendedName>
        <fullName evidence="2">Mannosyl-glycoprotein endo-beta-N-acetylglucosamidase-like domain-containing protein</fullName>
    </recommendedName>
</protein>
<feature type="signal peptide" evidence="1">
    <location>
        <begin position="1"/>
        <end position="27"/>
    </location>
</feature>
<evidence type="ECO:0000313" key="3">
    <source>
        <dbReference type="EMBL" id="MBB5334928.1"/>
    </source>
</evidence>
<name>A0A840UJR2_9FIRM</name>
<sequence>MFKLKSSTIILLTVVVFILTTTPYSYAARHHDNIDSTKNNTAAGQAHLFSDKIQQILTQYDNKPAAPPVADNDSILGKPLATPEQCVRYLLEVNPNPEISVTPKQLVSYYYKEGSREGVRPDVAFAQALVETGFFRYGGTVTPDQNNYCGLGTTSTIVKGAYFSNSLLGVRAHIQHLLAYASNRQPSEPIVDPRYSLVRSVYRPNTLNTWKDLNGRWAVPGKTYGQNILKIYEAILNS</sequence>
<evidence type="ECO:0000313" key="4">
    <source>
        <dbReference type="Proteomes" id="UP000559117"/>
    </source>
</evidence>
<dbReference type="EMBL" id="JACHFH010000001">
    <property type="protein sequence ID" value="MBB5334928.1"/>
    <property type="molecule type" value="Genomic_DNA"/>
</dbReference>